<organism evidence="2">
    <name type="scientific">Pseudoalteromonas prydzensis</name>
    <dbReference type="NCBI Taxonomy" id="182141"/>
    <lineage>
        <taxon>Bacteria</taxon>
        <taxon>Pseudomonadati</taxon>
        <taxon>Pseudomonadota</taxon>
        <taxon>Gammaproteobacteria</taxon>
        <taxon>Alteromonadales</taxon>
        <taxon>Pseudoalteromonadaceae</taxon>
        <taxon>Pseudoalteromonas</taxon>
    </lineage>
</organism>
<protein>
    <submittedName>
        <fullName evidence="2">Uncharacterized protein</fullName>
    </submittedName>
</protein>
<accession>A0A7V1CVN7</accession>
<name>A0A7V1CVN7_9GAMM</name>
<reference evidence="2" key="1">
    <citation type="journal article" date="2020" name="mSystems">
        <title>Genome- and Community-Level Interaction Insights into Carbon Utilization and Element Cycling Functions of Hydrothermarchaeota in Hydrothermal Sediment.</title>
        <authorList>
            <person name="Zhou Z."/>
            <person name="Liu Y."/>
            <person name="Xu W."/>
            <person name="Pan J."/>
            <person name="Luo Z.H."/>
            <person name="Li M."/>
        </authorList>
    </citation>
    <scope>NUCLEOTIDE SEQUENCE [LARGE SCALE GENOMIC DNA]</scope>
    <source>
        <strain evidence="2">HyVt-346</strain>
    </source>
</reference>
<keyword evidence="1" id="KW-0472">Membrane</keyword>
<evidence type="ECO:0000313" key="2">
    <source>
        <dbReference type="EMBL" id="HEA15074.1"/>
    </source>
</evidence>
<evidence type="ECO:0000256" key="1">
    <source>
        <dbReference type="SAM" id="Phobius"/>
    </source>
</evidence>
<comment type="caution">
    <text evidence="2">The sequence shown here is derived from an EMBL/GenBank/DDBJ whole genome shotgun (WGS) entry which is preliminary data.</text>
</comment>
<keyword evidence="1" id="KW-1133">Transmembrane helix</keyword>
<dbReference type="EMBL" id="DRGM01000015">
    <property type="protein sequence ID" value="HEA15074.1"/>
    <property type="molecule type" value="Genomic_DNA"/>
</dbReference>
<dbReference type="AlphaFoldDB" id="A0A7V1CVN7"/>
<dbReference type="Proteomes" id="UP000886188">
    <property type="component" value="Unassembled WGS sequence"/>
</dbReference>
<feature type="transmembrane region" description="Helical" evidence="1">
    <location>
        <begin position="16"/>
        <end position="35"/>
    </location>
</feature>
<dbReference type="RefSeq" id="WP_304178606.1">
    <property type="nucleotide sequence ID" value="NZ_DRGM01000015.1"/>
</dbReference>
<feature type="transmembrane region" description="Helical" evidence="1">
    <location>
        <begin position="42"/>
        <end position="68"/>
    </location>
</feature>
<keyword evidence="1" id="KW-0812">Transmembrane</keyword>
<gene>
    <name evidence="2" type="ORF">ENH88_01205</name>
</gene>
<sequence>MNDIVEMLRTGEIHPMYFVAVLTVTVCMLVNLIISKVKGYKFLYAVLASLPPYLNIWLTIGYVLMAIFKKKKV</sequence>
<proteinExistence type="predicted"/>